<reference evidence="3 4" key="1">
    <citation type="submission" date="2018-08" db="EMBL/GenBank/DDBJ databases">
        <title>A genome reference for cultivated species of the human gut microbiota.</title>
        <authorList>
            <person name="Zou Y."/>
            <person name="Xue W."/>
            <person name="Luo G."/>
        </authorList>
    </citation>
    <scope>NUCLEOTIDE SEQUENCE [LARGE SCALE GENOMIC DNA]</scope>
    <source>
        <strain evidence="3 4">TF05-18</strain>
    </source>
</reference>
<accession>A0A3E4SVZ3</accession>
<proteinExistence type="predicted"/>
<dbReference type="RefSeq" id="WP_016270685.1">
    <property type="nucleotide sequence ID" value="NZ_CP043529.1"/>
</dbReference>
<reference evidence="2 5" key="2">
    <citation type="submission" date="2019-09" db="EMBL/GenBank/DDBJ databases">
        <title>Commensal-derived Metabolites Govern Vibrio cholerae Pathogenesis in Host.</title>
        <authorList>
            <person name="Yoon S.S."/>
            <person name="Yoon M.Y."/>
        </authorList>
    </citation>
    <scope>NUCLEOTIDE SEQUENCE [LARGE SCALE GENOMIC DNA]</scope>
    <source>
        <strain evidence="2 5">VIC01</strain>
    </source>
</reference>
<name>A0A3E4SVZ3_PHOVU</name>
<gene>
    <name evidence="3" type="ORF">DXC44_18625</name>
    <name evidence="2" type="ORF">VIC01_01360</name>
</gene>
<sequence>MQNHLILLSGFFIAVILSRVIIPRILIISLRKRLFDALDVRKVHKKPVSRLGIEQPIYRWYISRHGTKKT</sequence>
<evidence type="ECO:0000313" key="3">
    <source>
        <dbReference type="EMBL" id="RGL82276.1"/>
    </source>
</evidence>
<protein>
    <submittedName>
        <fullName evidence="3">Uncharacterized protein</fullName>
    </submittedName>
</protein>
<dbReference type="AlphaFoldDB" id="A0A3E4SVZ3"/>
<evidence type="ECO:0000256" key="1">
    <source>
        <dbReference type="SAM" id="Phobius"/>
    </source>
</evidence>
<keyword evidence="1" id="KW-1133">Transmembrane helix</keyword>
<dbReference type="Proteomes" id="UP000261278">
    <property type="component" value="Unassembled WGS sequence"/>
</dbReference>
<dbReference type="EMBL" id="QSSN01000030">
    <property type="protein sequence ID" value="RGL82276.1"/>
    <property type="molecule type" value="Genomic_DNA"/>
</dbReference>
<organism evidence="3 4">
    <name type="scientific">Phocaeicola vulgatus</name>
    <name type="common">Bacteroides vulgatus</name>
    <dbReference type="NCBI Taxonomy" id="821"/>
    <lineage>
        <taxon>Bacteria</taxon>
        <taxon>Pseudomonadati</taxon>
        <taxon>Bacteroidota</taxon>
        <taxon>Bacteroidia</taxon>
        <taxon>Bacteroidales</taxon>
        <taxon>Bacteroidaceae</taxon>
        <taxon>Phocaeicola</taxon>
    </lineage>
</organism>
<keyword evidence="1" id="KW-0812">Transmembrane</keyword>
<feature type="transmembrane region" description="Helical" evidence="1">
    <location>
        <begin position="6"/>
        <end position="27"/>
    </location>
</feature>
<dbReference type="Proteomes" id="UP000326091">
    <property type="component" value="Chromosome"/>
</dbReference>
<evidence type="ECO:0000313" key="4">
    <source>
        <dbReference type="Proteomes" id="UP000261278"/>
    </source>
</evidence>
<evidence type="ECO:0000313" key="5">
    <source>
        <dbReference type="Proteomes" id="UP000326091"/>
    </source>
</evidence>
<dbReference type="EMBL" id="CP043529">
    <property type="protein sequence ID" value="QEW35859.1"/>
    <property type="molecule type" value="Genomic_DNA"/>
</dbReference>
<keyword evidence="1" id="KW-0472">Membrane</keyword>
<evidence type="ECO:0000313" key="2">
    <source>
        <dbReference type="EMBL" id="QEW35859.1"/>
    </source>
</evidence>